<dbReference type="InterPro" id="IPR046849">
    <property type="entry name" value="E2_motif"/>
</dbReference>
<dbReference type="Pfam" id="PF13041">
    <property type="entry name" value="PPR_2"/>
    <property type="match status" value="4"/>
</dbReference>
<dbReference type="InterPro" id="IPR046848">
    <property type="entry name" value="E_motif"/>
</dbReference>
<feature type="repeat" description="PPR" evidence="3">
    <location>
        <begin position="372"/>
        <end position="406"/>
    </location>
</feature>
<feature type="repeat" description="PPR" evidence="3">
    <location>
        <begin position="203"/>
        <end position="237"/>
    </location>
</feature>
<name>A0AAD3T105_NEPGR</name>
<dbReference type="PANTHER" id="PTHR47926">
    <property type="entry name" value="PENTATRICOPEPTIDE REPEAT-CONTAINING PROTEIN"/>
    <property type="match status" value="1"/>
</dbReference>
<dbReference type="PANTHER" id="PTHR47926:SF373">
    <property type="entry name" value="TETRATRICOPEPTIDE-LIKE HELICAL DOMAIN SUPERFAMILY, DYW DOMAIN-CONTAINING PROTEIN"/>
    <property type="match status" value="1"/>
</dbReference>
<dbReference type="InterPro" id="IPR011990">
    <property type="entry name" value="TPR-like_helical_dom_sf"/>
</dbReference>
<dbReference type="FunFam" id="1.25.40.10:FF:000344">
    <property type="entry name" value="Pentatricopeptide repeat-containing protein"/>
    <property type="match status" value="1"/>
</dbReference>
<evidence type="ECO:0000256" key="3">
    <source>
        <dbReference type="PROSITE-ProRule" id="PRU00708"/>
    </source>
</evidence>
<evidence type="ECO:0000259" key="4">
    <source>
        <dbReference type="Pfam" id="PF14432"/>
    </source>
</evidence>
<dbReference type="GO" id="GO:0009451">
    <property type="term" value="P:RNA modification"/>
    <property type="evidence" value="ECO:0007669"/>
    <property type="project" value="InterPro"/>
</dbReference>
<dbReference type="Pfam" id="PF20431">
    <property type="entry name" value="E_motif"/>
    <property type="match status" value="1"/>
</dbReference>
<dbReference type="EMBL" id="BSYO01000021">
    <property type="protein sequence ID" value="GMH19626.1"/>
    <property type="molecule type" value="Genomic_DNA"/>
</dbReference>
<dbReference type="Proteomes" id="UP001279734">
    <property type="component" value="Unassembled WGS sequence"/>
</dbReference>
<dbReference type="Pfam" id="PF20430">
    <property type="entry name" value="Eplus_motif"/>
    <property type="match status" value="1"/>
</dbReference>
<organism evidence="5 6">
    <name type="scientific">Nepenthes gracilis</name>
    <name type="common">Slender pitcher plant</name>
    <dbReference type="NCBI Taxonomy" id="150966"/>
    <lineage>
        <taxon>Eukaryota</taxon>
        <taxon>Viridiplantae</taxon>
        <taxon>Streptophyta</taxon>
        <taxon>Embryophyta</taxon>
        <taxon>Tracheophyta</taxon>
        <taxon>Spermatophyta</taxon>
        <taxon>Magnoliopsida</taxon>
        <taxon>eudicotyledons</taxon>
        <taxon>Gunneridae</taxon>
        <taxon>Pentapetalae</taxon>
        <taxon>Caryophyllales</taxon>
        <taxon>Nepenthaceae</taxon>
        <taxon>Nepenthes</taxon>
    </lineage>
</organism>
<dbReference type="GO" id="GO:0008270">
    <property type="term" value="F:zinc ion binding"/>
    <property type="evidence" value="ECO:0007669"/>
    <property type="project" value="InterPro"/>
</dbReference>
<feature type="domain" description="DYW" evidence="4">
    <location>
        <begin position="587"/>
        <end position="679"/>
    </location>
</feature>
<feature type="repeat" description="PPR" evidence="3">
    <location>
        <begin position="271"/>
        <end position="305"/>
    </location>
</feature>
<evidence type="ECO:0000313" key="6">
    <source>
        <dbReference type="Proteomes" id="UP001279734"/>
    </source>
</evidence>
<comment type="similarity">
    <text evidence="1">Belongs to the PPR family. PCMP-H subfamily.</text>
</comment>
<dbReference type="Gene3D" id="1.25.40.10">
    <property type="entry name" value="Tetratricopeptide repeat domain"/>
    <property type="match status" value="4"/>
</dbReference>
<sequence length="679" mass="75616">MLTNCSRYCRHLSTANQLEALFSPIPRVKLTPQFMPLTEDMCNQNLDRYPDIKALKKLHCRILTDRNLHSSPSLGVKLMRAYAACGELSSAHKIFDESAEKNIIFFNVMIRSYVNHNLYQDALLIYSTMPTYAISADHYTYPCVLKACSGSLNLQVGLQIHAAVAKIGLDLNLFIGNGLVAMYGKCGCLLEARKALDELPIKDVVSWNSMVAGYAQNGRFNDALKVCKEMESSKTKPDGGTMASLLPAVTKTSSGNVKFIEEMFSKLSKRSLVSWNVMIAMYVNNAMPAEAVNLYSRMEASKMEPDAVTIASILPACGDLSAFSLGRQIHKYVERKRLRPNLSLENALLDMYAKCNCLTEARELFDGMQSRDVVSWTSMISAYGMSGHGSDAVSLFSKMRDKGLVPDSIAFVAVISACSHTGLLEEGRHYYRLMTEEYKIVPRIEHYSCMVDLLGRAGKVDEAFTFIMQMPVAPNERVWGALLGACRVYSNTTIGLMAAGHLFSMVPEQAGYYVLLSNIYAKAGKWEEVTSVRSIMKSKGIQKTPGVSNVELKGRVYTFLAGDRSHPQSKEIYEELDVLVGKMKEAGYIPEKDSALHDVEEEDKECHLAVHSEKLAIVFAIINTRPSTAIRVTKNIRVCGDCHNAIKVISKITEREIIVRDTNRFHHFQNGACSCGDYW</sequence>
<dbReference type="NCBIfam" id="TIGR00756">
    <property type="entry name" value="PPR"/>
    <property type="match status" value="4"/>
</dbReference>
<dbReference type="InterPro" id="IPR032867">
    <property type="entry name" value="DYW_dom"/>
</dbReference>
<dbReference type="GO" id="GO:0003723">
    <property type="term" value="F:RNA binding"/>
    <property type="evidence" value="ECO:0007669"/>
    <property type="project" value="InterPro"/>
</dbReference>
<dbReference type="InterPro" id="IPR002885">
    <property type="entry name" value="PPR_rpt"/>
</dbReference>
<dbReference type="PROSITE" id="PS51375">
    <property type="entry name" value="PPR"/>
    <property type="match status" value="3"/>
</dbReference>
<dbReference type="FunFam" id="1.25.40.10:FF:002148">
    <property type="entry name" value="Pentatricopeptide repeat-containing protein At2g29760, chloroplastic"/>
    <property type="match status" value="1"/>
</dbReference>
<dbReference type="AlphaFoldDB" id="A0AAD3T105"/>
<dbReference type="InterPro" id="IPR046960">
    <property type="entry name" value="PPR_At4g14850-like_plant"/>
</dbReference>
<protein>
    <recommendedName>
        <fullName evidence="4">DYW domain-containing protein</fullName>
    </recommendedName>
</protein>
<accession>A0AAD3T105</accession>
<gene>
    <name evidence="5" type="ORF">Nepgr_021467</name>
</gene>
<dbReference type="Pfam" id="PF14432">
    <property type="entry name" value="DYW_deaminase"/>
    <property type="match status" value="1"/>
</dbReference>
<dbReference type="Pfam" id="PF01535">
    <property type="entry name" value="PPR"/>
    <property type="match status" value="1"/>
</dbReference>
<comment type="caution">
    <text evidence="5">The sequence shown here is derived from an EMBL/GenBank/DDBJ whole genome shotgun (WGS) entry which is preliminary data.</text>
</comment>
<reference evidence="5" key="1">
    <citation type="submission" date="2023-05" db="EMBL/GenBank/DDBJ databases">
        <title>Nepenthes gracilis genome sequencing.</title>
        <authorList>
            <person name="Fukushima K."/>
        </authorList>
    </citation>
    <scope>NUCLEOTIDE SEQUENCE</scope>
    <source>
        <strain evidence="5">SING2019-196</strain>
    </source>
</reference>
<proteinExistence type="inferred from homology"/>
<evidence type="ECO:0000256" key="2">
    <source>
        <dbReference type="ARBA" id="ARBA00022737"/>
    </source>
</evidence>
<evidence type="ECO:0000313" key="5">
    <source>
        <dbReference type="EMBL" id="GMH19626.1"/>
    </source>
</evidence>
<evidence type="ECO:0000256" key="1">
    <source>
        <dbReference type="ARBA" id="ARBA00006643"/>
    </source>
</evidence>
<keyword evidence="2" id="KW-0677">Repeat</keyword>
<keyword evidence="6" id="KW-1185">Reference proteome</keyword>